<name>A0A2P7B6J2_9HYPH</name>
<proteinExistence type="predicted"/>
<keyword evidence="2" id="KW-1185">Reference proteome</keyword>
<sequence>MASTTTQDMKMAQSQDEMVPSFIEYASILNNSDAIPAKRKRHVHRQARPLELRLPGNERANWRIQVELN</sequence>
<protein>
    <submittedName>
        <fullName evidence="1">Uncharacterized protein</fullName>
    </submittedName>
</protein>
<comment type="caution">
    <text evidence="1">The sequence shown here is derived from an EMBL/GenBank/DDBJ whole genome shotgun (WGS) entry which is preliminary data.</text>
</comment>
<dbReference type="Proteomes" id="UP000241764">
    <property type="component" value="Unassembled WGS sequence"/>
</dbReference>
<evidence type="ECO:0000313" key="2">
    <source>
        <dbReference type="Proteomes" id="UP000241764"/>
    </source>
</evidence>
<organism evidence="1 2">
    <name type="scientific">Phyllobacterium sophorae</name>
    <dbReference type="NCBI Taxonomy" id="1520277"/>
    <lineage>
        <taxon>Bacteria</taxon>
        <taxon>Pseudomonadati</taxon>
        <taxon>Pseudomonadota</taxon>
        <taxon>Alphaproteobacteria</taxon>
        <taxon>Hyphomicrobiales</taxon>
        <taxon>Phyllobacteriaceae</taxon>
        <taxon>Phyllobacterium</taxon>
    </lineage>
</organism>
<accession>A0A2P7B6J2</accession>
<evidence type="ECO:0000313" key="1">
    <source>
        <dbReference type="EMBL" id="PSH62083.1"/>
    </source>
</evidence>
<gene>
    <name evidence="1" type="ORF">CU103_19715</name>
</gene>
<reference evidence="2" key="1">
    <citation type="submission" date="2017-11" db="EMBL/GenBank/DDBJ databases">
        <authorList>
            <person name="Kuznetsova I."/>
            <person name="Sazanova A."/>
            <person name="Chirak E."/>
            <person name="Safronova V."/>
            <person name="Willems A."/>
        </authorList>
    </citation>
    <scope>NUCLEOTIDE SEQUENCE [LARGE SCALE GENOMIC DNA]</scope>
    <source>
        <strain evidence="2">CCBAU 03422</strain>
    </source>
</reference>
<dbReference type="AlphaFoldDB" id="A0A2P7B6J2"/>
<dbReference type="EMBL" id="PGGM01000010">
    <property type="protein sequence ID" value="PSH62083.1"/>
    <property type="molecule type" value="Genomic_DNA"/>
</dbReference>